<proteinExistence type="predicted"/>
<evidence type="ECO:0000313" key="1">
    <source>
        <dbReference type="EMBL" id="KAJ9051110.1"/>
    </source>
</evidence>
<keyword evidence="2" id="KW-1185">Reference proteome</keyword>
<accession>A0ACC2RM26</accession>
<name>A0ACC2RM26_9FUNG</name>
<gene>
    <name evidence="1" type="ORF">DSO57_1007795</name>
</gene>
<sequence length="97" mass="10526">MWKNAGKIDDLCLGVGRRSANPRTEAGRPVIVGGTRISSGELFRPAHNSKVPKHQAITELNLMPSTPKKVWFPIPSGGVRSDASLQLQTLIPEQISL</sequence>
<organism evidence="1 2">
    <name type="scientific">Entomophthora muscae</name>
    <dbReference type="NCBI Taxonomy" id="34485"/>
    <lineage>
        <taxon>Eukaryota</taxon>
        <taxon>Fungi</taxon>
        <taxon>Fungi incertae sedis</taxon>
        <taxon>Zoopagomycota</taxon>
        <taxon>Entomophthoromycotina</taxon>
        <taxon>Entomophthoromycetes</taxon>
        <taxon>Entomophthorales</taxon>
        <taxon>Entomophthoraceae</taxon>
        <taxon>Entomophthora</taxon>
    </lineage>
</organism>
<evidence type="ECO:0000313" key="2">
    <source>
        <dbReference type="Proteomes" id="UP001165960"/>
    </source>
</evidence>
<reference evidence="1" key="1">
    <citation type="submission" date="2022-04" db="EMBL/GenBank/DDBJ databases">
        <title>Genome of the entomopathogenic fungus Entomophthora muscae.</title>
        <authorList>
            <person name="Elya C."/>
            <person name="Lovett B.R."/>
            <person name="Lee E."/>
            <person name="Macias A.M."/>
            <person name="Hajek A.E."/>
            <person name="De Bivort B.L."/>
            <person name="Kasson M.T."/>
            <person name="De Fine Licht H.H."/>
            <person name="Stajich J.E."/>
        </authorList>
    </citation>
    <scope>NUCLEOTIDE SEQUENCE</scope>
    <source>
        <strain evidence="1">Berkeley</strain>
    </source>
</reference>
<protein>
    <submittedName>
        <fullName evidence="1">Uncharacterized protein</fullName>
    </submittedName>
</protein>
<dbReference type="EMBL" id="QTSX02007123">
    <property type="protein sequence ID" value="KAJ9051110.1"/>
    <property type="molecule type" value="Genomic_DNA"/>
</dbReference>
<comment type="caution">
    <text evidence="1">The sequence shown here is derived from an EMBL/GenBank/DDBJ whole genome shotgun (WGS) entry which is preliminary data.</text>
</comment>
<dbReference type="Proteomes" id="UP001165960">
    <property type="component" value="Unassembled WGS sequence"/>
</dbReference>